<keyword evidence="2" id="KW-0521">NADP</keyword>
<dbReference type="SUPFAM" id="SSF51735">
    <property type="entry name" value="NAD(P)-binding Rossmann-fold domains"/>
    <property type="match status" value="1"/>
</dbReference>
<dbReference type="PRINTS" id="PR00080">
    <property type="entry name" value="SDRFAMILY"/>
</dbReference>
<dbReference type="Gene3D" id="3.40.50.720">
    <property type="entry name" value="NAD(P)-binding Rossmann-like Domain"/>
    <property type="match status" value="1"/>
</dbReference>
<dbReference type="GO" id="GO:0008709">
    <property type="term" value="F:cholate 7-alpha-dehydrogenase (NAD+) activity"/>
    <property type="evidence" value="ECO:0007669"/>
    <property type="project" value="TreeGrafter"/>
</dbReference>
<dbReference type="PRINTS" id="PR00081">
    <property type="entry name" value="GDHRDH"/>
</dbReference>
<sequence length="344" mass="36055">MRSAGSLVGRPAVSISTGACGQRRHSLDQRLARIDQGHRHVEDAAQGLDLFLRTDAEAVHGHQGDALRAVLQYVTGGQLGQGGGLAHAGRADQCDHAPLLSRSISGVLIEPARCASSMRQACFGSSGPAMAACADTAAELSQYGECIGLPANLATEEGARALAAELSERLEHLDILVNNAGTTWGAPLESYPASGWEKVMQLNVTAVFSCIQQLLPLLKKGGSAQNPARVINIGSVAGLTSHGESAYAYGPSKAALHQLSRMLARELVKDHINVNVIAPGRFPSKMTRHIANDEQAMAEDTAVIPMGRWGREEEMSALAISLASAAGAYMTGNIIPIDGGFHLG</sequence>
<dbReference type="InterPro" id="IPR002347">
    <property type="entry name" value="SDR_fam"/>
</dbReference>
<dbReference type="AlphaFoldDB" id="O68637"/>
<proteinExistence type="inferred from homology"/>
<evidence type="ECO:0000256" key="2">
    <source>
        <dbReference type="ARBA" id="ARBA00022857"/>
    </source>
</evidence>
<dbReference type="EMBL" id="AF052586">
    <property type="protein sequence ID" value="AAC62538.1"/>
    <property type="molecule type" value="Genomic_DNA"/>
</dbReference>
<reference evidence="4" key="1">
    <citation type="journal article" date="1998" name="J. Bacteriol.">
        <title>The Pseudomonas aeruginosa rhlG gene encodes an NADPH-dependent beta-ketoacyl reductase which is specifically involved in rhamnolipid synthesis.</title>
        <authorList>
            <person name="Campos-Garcia J."/>
            <person name="Caro A.D."/>
            <person name="Najera R."/>
            <person name="Miller-Maier R.M."/>
            <person name="Al-Tahhan R.A."/>
            <person name="Soberon-Chavez G."/>
        </authorList>
    </citation>
    <scope>NUCLEOTIDE SEQUENCE</scope>
    <source>
        <strain evidence="4">W51D</strain>
    </source>
</reference>
<dbReference type="Pfam" id="PF13561">
    <property type="entry name" value="adh_short_C2"/>
    <property type="match status" value="1"/>
</dbReference>
<dbReference type="PANTHER" id="PTHR43618:SF8">
    <property type="entry name" value="7ALPHA-HYDROXYSTEROID DEHYDROGENASE"/>
    <property type="match status" value="1"/>
</dbReference>
<reference evidence="4" key="2">
    <citation type="journal article" date="2000" name="FEMS Microbiol. Lett.">
        <title>The pseudomonas aeruginosa motR gene involved in regulation of bacterial motility.</title>
        <authorList>
            <person name="Campos-Garcia J."/>
            <person name="Najera R."/>
            <person name="Camarena L."/>
            <person name="Soberon-Chavez G."/>
        </authorList>
    </citation>
    <scope>NUCLEOTIDE SEQUENCE</scope>
    <source>
        <strain evidence="4">W51D</strain>
    </source>
</reference>
<dbReference type="InterPro" id="IPR036291">
    <property type="entry name" value="NAD(P)-bd_dom_sf"/>
</dbReference>
<organism evidence="4">
    <name type="scientific">Pseudomonas aeruginosa</name>
    <dbReference type="NCBI Taxonomy" id="287"/>
    <lineage>
        <taxon>Bacteria</taxon>
        <taxon>Pseudomonadati</taxon>
        <taxon>Pseudomonadota</taxon>
        <taxon>Gammaproteobacteria</taxon>
        <taxon>Pseudomonadales</taxon>
        <taxon>Pseudomonadaceae</taxon>
        <taxon>Pseudomonas</taxon>
    </lineage>
</organism>
<dbReference type="GO" id="GO:0005829">
    <property type="term" value="C:cytosol"/>
    <property type="evidence" value="ECO:0007669"/>
    <property type="project" value="TreeGrafter"/>
</dbReference>
<dbReference type="InterPro" id="IPR052178">
    <property type="entry name" value="Sec_Metab_Biosynth_SDR"/>
</dbReference>
<gene>
    <name evidence="4" type="primary">rhlG</name>
</gene>
<comment type="similarity">
    <text evidence="1">Belongs to the short-chain dehydrogenases/reductases (SDR) family.</text>
</comment>
<protein>
    <submittedName>
        <fullName evidence="4">Beta-ketoacyl reductase</fullName>
    </submittedName>
</protein>
<keyword evidence="3" id="KW-0560">Oxidoreductase</keyword>
<evidence type="ECO:0000256" key="3">
    <source>
        <dbReference type="ARBA" id="ARBA00023002"/>
    </source>
</evidence>
<name>O68637_PSEAI</name>
<dbReference type="PANTHER" id="PTHR43618">
    <property type="entry name" value="7-ALPHA-HYDROXYSTEROID DEHYDROGENASE"/>
    <property type="match status" value="1"/>
</dbReference>
<evidence type="ECO:0000256" key="1">
    <source>
        <dbReference type="ARBA" id="ARBA00006484"/>
    </source>
</evidence>
<evidence type="ECO:0000313" key="4">
    <source>
        <dbReference type="EMBL" id="AAC62538.1"/>
    </source>
</evidence>
<accession>O68637</accession>